<feature type="region of interest" description="Disordered" evidence="10">
    <location>
        <begin position="371"/>
        <end position="394"/>
    </location>
</feature>
<dbReference type="SUPFAM" id="SSF50715">
    <property type="entry name" value="Ribosomal protein L25-like"/>
    <property type="match status" value="1"/>
</dbReference>
<protein>
    <recommendedName>
        <fullName evidence="2">glutamine--tRNA ligase</fullName>
        <ecNumber evidence="2">6.1.1.18</ecNumber>
    </recommendedName>
</protein>
<feature type="domain" description="Glutamyl/glutaminyl-tRNA synthetase class Ib catalytic" evidence="11">
    <location>
        <begin position="267"/>
        <end position="575"/>
    </location>
</feature>
<evidence type="ECO:0000259" key="12">
    <source>
        <dbReference type="Pfam" id="PF03950"/>
    </source>
</evidence>
<dbReference type="InterPro" id="IPR020058">
    <property type="entry name" value="Glu/Gln-tRNA-synth_Ib_cat-dom"/>
</dbReference>
<dbReference type="PROSITE" id="PS00178">
    <property type="entry name" value="AA_TRNA_LIGASE_I"/>
    <property type="match status" value="1"/>
</dbReference>
<feature type="domain" description="Glutaminyl-tRNA synthetase class Ib non-specific RNA-binding" evidence="13">
    <location>
        <begin position="11"/>
        <end position="170"/>
    </location>
</feature>
<evidence type="ECO:0000256" key="9">
    <source>
        <dbReference type="RuleBase" id="RU363037"/>
    </source>
</evidence>
<evidence type="ECO:0000313" key="15">
    <source>
        <dbReference type="Proteomes" id="UP000249723"/>
    </source>
</evidence>
<evidence type="ECO:0000259" key="13">
    <source>
        <dbReference type="Pfam" id="PF04558"/>
    </source>
</evidence>
<feature type="compositionally biased region" description="Low complexity" evidence="10">
    <location>
        <begin position="217"/>
        <end position="226"/>
    </location>
</feature>
<dbReference type="FunFam" id="3.40.50.620:FF:000037">
    <property type="entry name" value="Glutamine--tRNA ligase cytoplasmic"/>
    <property type="match status" value="1"/>
</dbReference>
<dbReference type="Gene3D" id="1.10.8.1290">
    <property type="entry name" value="Glutaminyl-tRNA synthetase, non-specific RNA binding region part 1, domain 1"/>
    <property type="match status" value="1"/>
</dbReference>
<keyword evidence="7 9" id="KW-0030">Aminoacyl-tRNA synthetase</keyword>
<dbReference type="InterPro" id="IPR014729">
    <property type="entry name" value="Rossmann-like_a/b/a_fold"/>
</dbReference>
<dbReference type="PRINTS" id="PR00987">
    <property type="entry name" value="TRNASYNTHGLU"/>
</dbReference>
<dbReference type="Pfam" id="PF00749">
    <property type="entry name" value="tRNA-synt_1c"/>
    <property type="match status" value="1"/>
</dbReference>
<keyword evidence="5 9" id="KW-0067">ATP-binding</keyword>
<dbReference type="OrthoDB" id="10250478at2759"/>
<evidence type="ECO:0000256" key="8">
    <source>
        <dbReference type="ARBA" id="ARBA00048270"/>
    </source>
</evidence>
<evidence type="ECO:0000256" key="2">
    <source>
        <dbReference type="ARBA" id="ARBA00012836"/>
    </source>
</evidence>
<dbReference type="Proteomes" id="UP000249723">
    <property type="component" value="Unassembled WGS sequence"/>
</dbReference>
<comment type="catalytic activity">
    <reaction evidence="8">
        <text>tRNA(Gln) + L-glutamine + ATP = L-glutaminyl-tRNA(Gln) + AMP + diphosphate</text>
        <dbReference type="Rhea" id="RHEA:20121"/>
        <dbReference type="Rhea" id="RHEA-COMP:9662"/>
        <dbReference type="Rhea" id="RHEA-COMP:9681"/>
        <dbReference type="ChEBI" id="CHEBI:30616"/>
        <dbReference type="ChEBI" id="CHEBI:33019"/>
        <dbReference type="ChEBI" id="CHEBI:58359"/>
        <dbReference type="ChEBI" id="CHEBI:78442"/>
        <dbReference type="ChEBI" id="CHEBI:78521"/>
        <dbReference type="ChEBI" id="CHEBI:456215"/>
        <dbReference type="EC" id="6.1.1.18"/>
    </reaction>
</comment>
<dbReference type="InterPro" id="IPR020059">
    <property type="entry name" value="Glu/Gln-tRNA-synth_Ib_codon-bd"/>
</dbReference>
<dbReference type="Gene3D" id="3.40.50.620">
    <property type="entry name" value="HUPs"/>
    <property type="match status" value="1"/>
</dbReference>
<gene>
    <name evidence="14" type="ORF">BZ3500_MVSOF-1268-A1-R1_CHR9G10304</name>
</gene>
<dbReference type="InterPro" id="IPR001412">
    <property type="entry name" value="aa-tRNA-synth_I_CS"/>
</dbReference>
<feature type="compositionally biased region" description="Basic and acidic residues" evidence="10">
    <location>
        <begin position="374"/>
        <end position="394"/>
    </location>
</feature>
<evidence type="ECO:0000313" key="14">
    <source>
        <dbReference type="EMBL" id="SCZ99884.1"/>
    </source>
</evidence>
<dbReference type="EMBL" id="FMWP01000107">
    <property type="protein sequence ID" value="SCZ99884.1"/>
    <property type="molecule type" value="Genomic_DNA"/>
</dbReference>
<dbReference type="InterPro" id="IPR042558">
    <property type="entry name" value="Gln-tRNA-synth_Ib_RNA-bd_N_1"/>
</dbReference>
<dbReference type="InterPro" id="IPR000924">
    <property type="entry name" value="Glu/Gln-tRNA-synth"/>
</dbReference>
<dbReference type="GO" id="GO:0006425">
    <property type="term" value="P:glutaminyl-tRNA aminoacylation"/>
    <property type="evidence" value="ECO:0007669"/>
    <property type="project" value="InterPro"/>
</dbReference>
<dbReference type="InterPro" id="IPR020056">
    <property type="entry name" value="Rbsml_bL25/Gln-tRNA_synth_N"/>
</dbReference>
<keyword evidence="3 9" id="KW-0436">Ligase</keyword>
<keyword evidence="15" id="KW-1185">Reference proteome</keyword>
<dbReference type="EC" id="6.1.1.18" evidence="2"/>
<dbReference type="STRING" id="289078.A0A2X0L054"/>
<dbReference type="GO" id="GO:0004819">
    <property type="term" value="F:glutamine-tRNA ligase activity"/>
    <property type="evidence" value="ECO:0007669"/>
    <property type="project" value="UniProtKB-EC"/>
</dbReference>
<dbReference type="PANTHER" id="PTHR43097:SF4">
    <property type="entry name" value="GLUTAMINE--TRNA LIGASE"/>
    <property type="match status" value="1"/>
</dbReference>
<reference evidence="15" key="1">
    <citation type="submission" date="2016-10" db="EMBL/GenBank/DDBJ databases">
        <authorList>
            <person name="Jeantristanb JTB J.-T."/>
            <person name="Ricardo R."/>
        </authorList>
    </citation>
    <scope>NUCLEOTIDE SEQUENCE [LARGE SCALE GENOMIC DNA]</scope>
</reference>
<dbReference type="FunFam" id="2.40.240.10:FF:000007">
    <property type="entry name" value="Glutamine--tRNA ligase"/>
    <property type="match status" value="1"/>
</dbReference>
<evidence type="ECO:0000259" key="11">
    <source>
        <dbReference type="Pfam" id="PF00749"/>
    </source>
</evidence>
<dbReference type="PANTHER" id="PTHR43097">
    <property type="entry name" value="GLUTAMINE-TRNA LIGASE"/>
    <property type="match status" value="1"/>
</dbReference>
<dbReference type="SUPFAM" id="SSF52374">
    <property type="entry name" value="Nucleotidylyl transferase"/>
    <property type="match status" value="1"/>
</dbReference>
<dbReference type="Pfam" id="PF04558">
    <property type="entry name" value="tRNA_synt_1c_R1"/>
    <property type="match status" value="1"/>
</dbReference>
<dbReference type="InterPro" id="IPR007639">
    <property type="entry name" value="Gln-tRNA-synth_Ib_RNA-bd_N"/>
</dbReference>
<evidence type="ECO:0000256" key="7">
    <source>
        <dbReference type="ARBA" id="ARBA00023146"/>
    </source>
</evidence>
<evidence type="ECO:0000256" key="6">
    <source>
        <dbReference type="ARBA" id="ARBA00022917"/>
    </source>
</evidence>
<keyword evidence="4 9" id="KW-0547">Nucleotide-binding</keyword>
<dbReference type="Gene3D" id="2.40.240.10">
    <property type="entry name" value="Ribosomal Protein L25, Chain P"/>
    <property type="match status" value="2"/>
</dbReference>
<dbReference type="InterPro" id="IPR050132">
    <property type="entry name" value="Gln/Glu-tRNA_Ligase"/>
</dbReference>
<evidence type="ECO:0000256" key="4">
    <source>
        <dbReference type="ARBA" id="ARBA00022741"/>
    </source>
</evidence>
<evidence type="ECO:0000256" key="10">
    <source>
        <dbReference type="SAM" id="MobiDB-lite"/>
    </source>
</evidence>
<dbReference type="InterPro" id="IPR011035">
    <property type="entry name" value="Ribosomal_bL25/Gln-tRNA_synth"/>
</dbReference>
<evidence type="ECO:0000256" key="3">
    <source>
        <dbReference type="ARBA" id="ARBA00022598"/>
    </source>
</evidence>
<dbReference type="InterPro" id="IPR004514">
    <property type="entry name" value="Gln-tRNA-synth"/>
</dbReference>
<dbReference type="GO" id="GO:0005829">
    <property type="term" value="C:cytosol"/>
    <property type="evidence" value="ECO:0007669"/>
    <property type="project" value="TreeGrafter"/>
</dbReference>
<dbReference type="Pfam" id="PF03950">
    <property type="entry name" value="tRNA-synt_1c_C"/>
    <property type="match status" value="1"/>
</dbReference>
<accession>A0A2X0L054</accession>
<evidence type="ECO:0000256" key="5">
    <source>
        <dbReference type="ARBA" id="ARBA00022840"/>
    </source>
</evidence>
<organism evidence="14 15">
    <name type="scientific">Microbotryum saponariae</name>
    <dbReference type="NCBI Taxonomy" id="289078"/>
    <lineage>
        <taxon>Eukaryota</taxon>
        <taxon>Fungi</taxon>
        <taxon>Dikarya</taxon>
        <taxon>Basidiomycota</taxon>
        <taxon>Pucciniomycotina</taxon>
        <taxon>Microbotryomycetes</taxon>
        <taxon>Microbotryales</taxon>
        <taxon>Microbotryaceae</taxon>
        <taxon>Microbotryum</taxon>
    </lineage>
</organism>
<comment type="similarity">
    <text evidence="1 9">Belongs to the class-I aminoacyl-tRNA synthetase family.</text>
</comment>
<feature type="domain" description="Glutamyl/glutaminyl-tRNA synthetase class Ib anti-codon binding" evidence="12">
    <location>
        <begin position="580"/>
        <end position="681"/>
    </location>
</feature>
<proteinExistence type="inferred from homology"/>
<name>A0A2X0L054_9BASI</name>
<dbReference type="AlphaFoldDB" id="A0A2X0L054"/>
<sequence length="839" mass="93796">MAPPPLDPAQEDLCHYFQRCGLSEVRSTETVRSKTSSTVETFFRKHALERKDLSDKQALLMLQLVKEAGKVAQSGQAYLVGRVQDGALERAEQVTAAVKYLSSHPGSEVDEAEFDKACGVGFSATPEQVLSAVRAYVDAHKDEITPLGWPGINKVSAQLKPNDDFLRWVNMLQLRDALNAVYVDLFGQKPDPKAAAAAGKGGKAGDKEPTKKVSTIPAAAAPASVVSDDKPEDMFGTGWLARLHKPGGNEQVYPERMQEHLKATGGKVFTRFPPEPNGFLHIGHSKAIAVNFGYAKYNKGHCYLRYDDTNPEAEEQIYFDKILEAVRWLGYEPYKITHSSDHFEKLYDLAKELIKAGLAYTSDDTAEDIAAQRGGKEHGPRHDSKDRTKPIEQSLKDFEDMKNGKYKPGEMTLRMKQDMSSPNPTMWDIIAYRVLLTPHHRTGTDWCIYPTYDFTHCLCDSFENISHSLCTTEFIGARTAYEWLCDALKVYKPRQSEYGRLSLEGAITSKRKLLRLVKEGHVSGWDDPRLHTLIALKRRGVPPAAIIAFVSHLGVSPNSSLVSLARFEQTVRQHLEMSTPRLMMVLQPIKVVLENVDDDFHLEIEKALHPKLPEMGSNQIPFTKTFYIDADDFRAEADSKDFFRLCPGATVGLLQVPHAITYSSHEVDENGRVEVVRCRYELGKTIKPKAWIQWVAEHAPSRSPVKIKQARIFKRLFKSDDPASLGDKYIEDIDPKSLTTVDGAMIETGIWEVIDQSLKRAKEIVEERKKEAEKNGTDAPPQVEGLEVVRFQGMRVAYFALDSDSRLKQGGDGATEAEDELVLNLIAPLKQDAAAGKKV</sequence>
<dbReference type="GO" id="GO:0005524">
    <property type="term" value="F:ATP binding"/>
    <property type="evidence" value="ECO:0007669"/>
    <property type="project" value="UniProtKB-KW"/>
</dbReference>
<dbReference type="NCBIfam" id="TIGR00440">
    <property type="entry name" value="glnS"/>
    <property type="match status" value="1"/>
</dbReference>
<evidence type="ECO:0000256" key="1">
    <source>
        <dbReference type="ARBA" id="ARBA00005594"/>
    </source>
</evidence>
<feature type="region of interest" description="Disordered" evidence="10">
    <location>
        <begin position="193"/>
        <end position="229"/>
    </location>
</feature>
<keyword evidence="6 9" id="KW-0648">Protein biosynthesis</keyword>